<proteinExistence type="predicted"/>
<reference evidence="1 2" key="1">
    <citation type="submission" date="2023-04" db="EMBL/GenBank/DDBJ databases">
        <title>Forest soil microbial communities from Buena Vista Peninsula, Colon Province, Panama.</title>
        <authorList>
            <person name="Bouskill N."/>
        </authorList>
    </citation>
    <scope>NUCLEOTIDE SEQUENCE [LARGE SCALE GENOMIC DNA]</scope>
    <source>
        <strain evidence="1 2">AC80</strain>
    </source>
</reference>
<evidence type="ECO:0000313" key="2">
    <source>
        <dbReference type="Proteomes" id="UP001160130"/>
    </source>
</evidence>
<evidence type="ECO:0008006" key="3">
    <source>
        <dbReference type="Google" id="ProtNLM"/>
    </source>
</evidence>
<evidence type="ECO:0000313" key="1">
    <source>
        <dbReference type="EMBL" id="MDH6193830.1"/>
    </source>
</evidence>
<sequence>MSVSVLPDASGSGSWIADYGTASPPLVSDMATLWSSLDTVLAAELHGAHLAMGCTPQELLLAALGRTVARTIGDGMLIVDVHRDPGHAGVRRVGVACVSRRGLSGPELLAAARPGAGGSESARADMGFAYGEGVGLGDSGHPLAVHIRRDTDATLLLHWRFDTRSFDHCTVQELAEQFPLALIEVTSG</sequence>
<dbReference type="RefSeq" id="WP_280830504.1">
    <property type="nucleotide sequence ID" value="NZ_JARXVE010000001.1"/>
</dbReference>
<gene>
    <name evidence="1" type="ORF">M2272_000451</name>
</gene>
<dbReference type="EMBL" id="JARXVE010000001">
    <property type="protein sequence ID" value="MDH6193830.1"/>
    <property type="molecule type" value="Genomic_DNA"/>
</dbReference>
<keyword evidence="2" id="KW-1185">Reference proteome</keyword>
<organism evidence="1 2">
    <name type="scientific">Mycolicibacterium frederiksbergense</name>
    <dbReference type="NCBI Taxonomy" id="117567"/>
    <lineage>
        <taxon>Bacteria</taxon>
        <taxon>Bacillati</taxon>
        <taxon>Actinomycetota</taxon>
        <taxon>Actinomycetes</taxon>
        <taxon>Mycobacteriales</taxon>
        <taxon>Mycobacteriaceae</taxon>
        <taxon>Mycolicibacterium</taxon>
    </lineage>
</organism>
<dbReference type="Proteomes" id="UP001160130">
    <property type="component" value="Unassembled WGS sequence"/>
</dbReference>
<accession>A0ABT6KSX5</accession>
<dbReference type="SUPFAM" id="SSF52777">
    <property type="entry name" value="CoA-dependent acyltransferases"/>
    <property type="match status" value="1"/>
</dbReference>
<dbReference type="Gene3D" id="3.30.559.30">
    <property type="entry name" value="Nonribosomal peptide synthetase, condensation domain"/>
    <property type="match status" value="1"/>
</dbReference>
<comment type="caution">
    <text evidence="1">The sequence shown here is derived from an EMBL/GenBank/DDBJ whole genome shotgun (WGS) entry which is preliminary data.</text>
</comment>
<protein>
    <recommendedName>
        <fullName evidence="3">Polyketide synthase</fullName>
    </recommendedName>
</protein>
<name>A0ABT6KSX5_9MYCO</name>